<evidence type="ECO:0000256" key="4">
    <source>
        <dbReference type="ARBA" id="ARBA00023040"/>
    </source>
</evidence>
<keyword evidence="3 10" id="KW-1133">Transmembrane helix</keyword>
<feature type="transmembrane region" description="Helical" evidence="10">
    <location>
        <begin position="147"/>
        <end position="166"/>
    </location>
</feature>
<dbReference type="Pfam" id="PF00001">
    <property type="entry name" value="7tm_1"/>
    <property type="match status" value="1"/>
</dbReference>
<comment type="subcellular location">
    <subcellularLocation>
        <location evidence="1">Membrane</location>
        <topology evidence="1">Multi-pass membrane protein</topology>
    </subcellularLocation>
</comment>
<dbReference type="PROSITE" id="PS00237">
    <property type="entry name" value="G_PROTEIN_RECEP_F1_1"/>
    <property type="match status" value="1"/>
</dbReference>
<sequence>MTAVPDSAVEHRESGKHEALHHDVKIVHSSSTFLNDYAAMVTENYTMTQPWTLATDIVTELTQVKIAQMINRIYIPLCVSVGVVGNFLCFVTLIFSNLRRTATCIYMAAIAVLDSIILVLALCIMLRSELGDTRLYLGSDWACGAHYFLFYFSIHFDVLLLLAMTFDRYVVVRFPFKAQRLSTPRSAFVAIVGTGLFSLALNLQILFTRRLQPSGDDFTSLKCWYPDPDVEHFMMKIYTWIDAAIYSFVPFCTLFVVNLLIIAQLQKSREFTQQFVHRGQMQYGNNSHRVETDNSMYTIDSDVNTWDSPDFGKERTAKPPGGTSFSSIPSPSSAATTTTMSKVLNPTSAATTNVTAMLLLVTFTFLLLTSPIVIILLFPALLLASQHPTEKATAQLAHAVVDNLMYTNHAVNFLLYCISGRRFRLECKRLVVRFFNCSLKG</sequence>
<evidence type="ECO:0000256" key="3">
    <source>
        <dbReference type="ARBA" id="ARBA00022989"/>
    </source>
</evidence>
<evidence type="ECO:0000256" key="2">
    <source>
        <dbReference type="ARBA" id="ARBA00022692"/>
    </source>
</evidence>
<keyword evidence="5 10" id="KW-0472">Membrane</keyword>
<dbReference type="AlphaFoldDB" id="A0A2T7NIK2"/>
<feature type="transmembrane region" description="Helical" evidence="10">
    <location>
        <begin position="243"/>
        <end position="263"/>
    </location>
</feature>
<keyword evidence="2 8" id="KW-0812">Transmembrane</keyword>
<feature type="domain" description="G-protein coupled receptors family 1 profile" evidence="11">
    <location>
        <begin position="85"/>
        <end position="416"/>
    </location>
</feature>
<feature type="transmembrane region" description="Helical" evidence="10">
    <location>
        <begin position="73"/>
        <end position="95"/>
    </location>
</feature>
<dbReference type="CDD" id="cd14978">
    <property type="entry name" value="7tmA_FMRFamide_R-like"/>
    <property type="match status" value="1"/>
</dbReference>
<dbReference type="GO" id="GO:0005886">
    <property type="term" value="C:plasma membrane"/>
    <property type="evidence" value="ECO:0007669"/>
    <property type="project" value="TreeGrafter"/>
</dbReference>
<evidence type="ECO:0000256" key="6">
    <source>
        <dbReference type="ARBA" id="ARBA00023170"/>
    </source>
</evidence>
<dbReference type="SUPFAM" id="SSF81321">
    <property type="entry name" value="Family A G protein-coupled receptor-like"/>
    <property type="match status" value="1"/>
</dbReference>
<dbReference type="Proteomes" id="UP000245119">
    <property type="component" value="Linkage Group LG12"/>
</dbReference>
<dbReference type="InterPro" id="IPR017452">
    <property type="entry name" value="GPCR_Rhodpsn_7TM"/>
</dbReference>
<keyword evidence="7 8" id="KW-0807">Transducer</keyword>
<comment type="caution">
    <text evidence="12">The sequence shown here is derived from an EMBL/GenBank/DDBJ whole genome shotgun (WGS) entry which is preliminary data.</text>
</comment>
<evidence type="ECO:0000259" key="11">
    <source>
        <dbReference type="PROSITE" id="PS50262"/>
    </source>
</evidence>
<feature type="transmembrane region" description="Helical" evidence="10">
    <location>
        <begin position="358"/>
        <end position="384"/>
    </location>
</feature>
<feature type="region of interest" description="Disordered" evidence="9">
    <location>
        <begin position="307"/>
        <end position="333"/>
    </location>
</feature>
<feature type="transmembrane region" description="Helical" evidence="10">
    <location>
        <begin position="104"/>
        <end position="127"/>
    </location>
</feature>
<feature type="transmembrane region" description="Helical" evidence="10">
    <location>
        <begin position="404"/>
        <end position="423"/>
    </location>
</feature>
<accession>A0A2T7NIK2</accession>
<protein>
    <recommendedName>
        <fullName evidence="11">G-protein coupled receptors family 1 profile domain-containing protein</fullName>
    </recommendedName>
</protein>
<dbReference type="PANTHER" id="PTHR24243:SF230">
    <property type="entry name" value="G-PROTEIN COUPLED RECEPTORS FAMILY 1 PROFILE DOMAIN-CONTAINING PROTEIN"/>
    <property type="match status" value="1"/>
</dbReference>
<keyword evidence="13" id="KW-1185">Reference proteome</keyword>
<evidence type="ECO:0000313" key="12">
    <source>
        <dbReference type="EMBL" id="PVD20978.1"/>
    </source>
</evidence>
<evidence type="ECO:0000256" key="10">
    <source>
        <dbReference type="SAM" id="Phobius"/>
    </source>
</evidence>
<keyword evidence="4 8" id="KW-0297">G-protein coupled receptor</keyword>
<evidence type="ECO:0000256" key="8">
    <source>
        <dbReference type="RuleBase" id="RU000688"/>
    </source>
</evidence>
<dbReference type="OrthoDB" id="9990906at2759"/>
<keyword evidence="6 8" id="KW-0675">Receptor</keyword>
<dbReference type="PANTHER" id="PTHR24243">
    <property type="entry name" value="G-PROTEIN COUPLED RECEPTOR"/>
    <property type="match status" value="1"/>
</dbReference>
<evidence type="ECO:0000256" key="1">
    <source>
        <dbReference type="ARBA" id="ARBA00004141"/>
    </source>
</evidence>
<evidence type="ECO:0000256" key="5">
    <source>
        <dbReference type="ARBA" id="ARBA00023136"/>
    </source>
</evidence>
<evidence type="ECO:0000256" key="9">
    <source>
        <dbReference type="SAM" id="MobiDB-lite"/>
    </source>
</evidence>
<organism evidence="12 13">
    <name type="scientific">Pomacea canaliculata</name>
    <name type="common">Golden apple snail</name>
    <dbReference type="NCBI Taxonomy" id="400727"/>
    <lineage>
        <taxon>Eukaryota</taxon>
        <taxon>Metazoa</taxon>
        <taxon>Spiralia</taxon>
        <taxon>Lophotrochozoa</taxon>
        <taxon>Mollusca</taxon>
        <taxon>Gastropoda</taxon>
        <taxon>Caenogastropoda</taxon>
        <taxon>Architaenioglossa</taxon>
        <taxon>Ampullarioidea</taxon>
        <taxon>Ampullariidae</taxon>
        <taxon>Pomacea</taxon>
    </lineage>
</organism>
<dbReference type="InterPro" id="IPR000276">
    <property type="entry name" value="GPCR_Rhodpsn"/>
</dbReference>
<dbReference type="PROSITE" id="PS50262">
    <property type="entry name" value="G_PROTEIN_RECEP_F1_2"/>
    <property type="match status" value="1"/>
</dbReference>
<evidence type="ECO:0000256" key="7">
    <source>
        <dbReference type="ARBA" id="ARBA00023224"/>
    </source>
</evidence>
<feature type="transmembrane region" description="Helical" evidence="10">
    <location>
        <begin position="187"/>
        <end position="207"/>
    </location>
</feature>
<dbReference type="EMBL" id="PZQS01000012">
    <property type="protein sequence ID" value="PVD20978.1"/>
    <property type="molecule type" value="Genomic_DNA"/>
</dbReference>
<proteinExistence type="inferred from homology"/>
<dbReference type="Gene3D" id="1.20.1070.10">
    <property type="entry name" value="Rhodopsin 7-helix transmembrane proteins"/>
    <property type="match status" value="1"/>
</dbReference>
<dbReference type="GO" id="GO:0004930">
    <property type="term" value="F:G protein-coupled receptor activity"/>
    <property type="evidence" value="ECO:0007669"/>
    <property type="project" value="UniProtKB-KW"/>
</dbReference>
<comment type="similarity">
    <text evidence="8">Belongs to the G-protein coupled receptor 1 family.</text>
</comment>
<name>A0A2T7NIK2_POMCA</name>
<evidence type="ECO:0000313" key="13">
    <source>
        <dbReference type="Proteomes" id="UP000245119"/>
    </source>
</evidence>
<dbReference type="PRINTS" id="PR00237">
    <property type="entry name" value="GPCRRHODOPSN"/>
</dbReference>
<feature type="compositionally biased region" description="Low complexity" evidence="9">
    <location>
        <begin position="319"/>
        <end position="333"/>
    </location>
</feature>
<gene>
    <name evidence="12" type="ORF">C0Q70_19142</name>
</gene>
<reference evidence="12 13" key="1">
    <citation type="submission" date="2018-04" db="EMBL/GenBank/DDBJ databases">
        <title>The genome of golden apple snail Pomacea canaliculata provides insight into stress tolerance and invasive adaptation.</title>
        <authorList>
            <person name="Liu C."/>
            <person name="Liu B."/>
            <person name="Ren Y."/>
            <person name="Zhang Y."/>
            <person name="Wang H."/>
            <person name="Li S."/>
            <person name="Jiang F."/>
            <person name="Yin L."/>
            <person name="Zhang G."/>
            <person name="Qian W."/>
            <person name="Fan W."/>
        </authorList>
    </citation>
    <scope>NUCLEOTIDE SEQUENCE [LARGE SCALE GENOMIC DNA]</scope>
    <source>
        <strain evidence="12">SZHN2017</strain>
        <tissue evidence="12">Muscle</tissue>
    </source>
</reference>